<dbReference type="Gene3D" id="3.40.50.1820">
    <property type="entry name" value="alpha/beta hydrolase"/>
    <property type="match status" value="1"/>
</dbReference>
<dbReference type="RefSeq" id="XP_001415774.1">
    <property type="nucleotide sequence ID" value="XM_001415737.1"/>
</dbReference>
<evidence type="ECO:0000256" key="1">
    <source>
        <dbReference type="ARBA" id="ARBA00022801"/>
    </source>
</evidence>
<dbReference type="PANTHER" id="PTHR48070:SF6">
    <property type="entry name" value="ESTERASE OVCA2"/>
    <property type="match status" value="1"/>
</dbReference>
<protein>
    <recommendedName>
        <fullName evidence="2">Serine hydrolase domain-containing protein</fullName>
    </recommendedName>
</protein>
<organism evidence="3 4">
    <name type="scientific">Ostreococcus lucimarinus (strain CCE9901)</name>
    <dbReference type="NCBI Taxonomy" id="436017"/>
    <lineage>
        <taxon>Eukaryota</taxon>
        <taxon>Viridiplantae</taxon>
        <taxon>Chlorophyta</taxon>
        <taxon>Mamiellophyceae</taxon>
        <taxon>Mamiellales</taxon>
        <taxon>Bathycoccaceae</taxon>
        <taxon>Ostreococcus</taxon>
    </lineage>
</organism>
<dbReference type="GO" id="GO:0016787">
    <property type="term" value="F:hydrolase activity"/>
    <property type="evidence" value="ECO:0007669"/>
    <property type="project" value="UniProtKB-KW"/>
</dbReference>
<evidence type="ECO:0000259" key="2">
    <source>
        <dbReference type="Pfam" id="PF03959"/>
    </source>
</evidence>
<evidence type="ECO:0000313" key="4">
    <source>
        <dbReference type="Proteomes" id="UP000001568"/>
    </source>
</evidence>
<dbReference type="InterPro" id="IPR050593">
    <property type="entry name" value="LovG"/>
</dbReference>
<dbReference type="Pfam" id="PF03959">
    <property type="entry name" value="FSH1"/>
    <property type="match status" value="1"/>
</dbReference>
<sequence length="236" mass="25221">MDRATSERDARKKRVLCLHGFAQDAATFRAKTGAIRKALKSKCEFVYLDGTHDVAGAFEASSSDLRAMGATDEASASLAWFLSGENRASGATKSTDAGWTRPALSAAYDGWEGSAASIRKMCAECGPFDGIVGFSQGATAAVAAIADVEALRASVSFVVLVAGFEPRDPNFPVPTTPLAVKSLHVHGDKDSLVTRERVRALADHFDANRREFWFHDGSHGVPSTPLAKFVKSWIDA</sequence>
<dbReference type="GO" id="GO:0005634">
    <property type="term" value="C:nucleus"/>
    <property type="evidence" value="ECO:0007669"/>
    <property type="project" value="TreeGrafter"/>
</dbReference>
<reference evidence="3 4" key="1">
    <citation type="journal article" date="2007" name="Proc. Natl. Acad. Sci. U.S.A.">
        <title>The tiny eukaryote Ostreococcus provides genomic insights into the paradox of plankton speciation.</title>
        <authorList>
            <person name="Palenik B."/>
            <person name="Grimwood J."/>
            <person name="Aerts A."/>
            <person name="Rouze P."/>
            <person name="Salamov A."/>
            <person name="Putnam N."/>
            <person name="Dupont C."/>
            <person name="Jorgensen R."/>
            <person name="Derelle E."/>
            <person name="Rombauts S."/>
            <person name="Zhou K."/>
            <person name="Otillar R."/>
            <person name="Merchant S.S."/>
            <person name="Podell S."/>
            <person name="Gaasterland T."/>
            <person name="Napoli C."/>
            <person name="Gendler K."/>
            <person name="Manuell A."/>
            <person name="Tai V."/>
            <person name="Vallon O."/>
            <person name="Piganeau G."/>
            <person name="Jancek S."/>
            <person name="Heijde M."/>
            <person name="Jabbari K."/>
            <person name="Bowler C."/>
            <person name="Lohr M."/>
            <person name="Robbens S."/>
            <person name="Werner G."/>
            <person name="Dubchak I."/>
            <person name="Pazour G.J."/>
            <person name="Ren Q."/>
            <person name="Paulsen I."/>
            <person name="Delwiche C."/>
            <person name="Schmutz J."/>
            <person name="Rokhsar D."/>
            <person name="Van de Peer Y."/>
            <person name="Moreau H."/>
            <person name="Grigoriev I.V."/>
        </authorList>
    </citation>
    <scope>NUCLEOTIDE SEQUENCE [LARGE SCALE GENOMIC DNA]</scope>
    <source>
        <strain evidence="3 4">CCE9901</strain>
    </source>
</reference>
<proteinExistence type="predicted"/>
<dbReference type="InterPro" id="IPR005645">
    <property type="entry name" value="FSH-like_dom"/>
</dbReference>
<dbReference type="eggNOG" id="KOG2551">
    <property type="taxonomic scope" value="Eukaryota"/>
</dbReference>
<feature type="domain" description="Serine hydrolase" evidence="2">
    <location>
        <begin position="11"/>
        <end position="224"/>
    </location>
</feature>
<dbReference type="AlphaFoldDB" id="A4RQQ1"/>
<dbReference type="Proteomes" id="UP000001568">
    <property type="component" value="Chromosome 1"/>
</dbReference>
<dbReference type="PANTHER" id="PTHR48070">
    <property type="entry name" value="ESTERASE OVCA2"/>
    <property type="match status" value="1"/>
</dbReference>
<dbReference type="OMA" id="EEPRGWW"/>
<accession>A4RQQ1</accession>
<dbReference type="OrthoDB" id="414698at2759"/>
<dbReference type="Gramene" id="ABO94066">
    <property type="protein sequence ID" value="ABO94066"/>
    <property type="gene ID" value="OSTLU_92087"/>
</dbReference>
<name>A4RQQ1_OSTLU</name>
<gene>
    <name evidence="3" type="ORF">OSTLU_92087</name>
</gene>
<keyword evidence="1" id="KW-0378">Hydrolase</keyword>
<dbReference type="GeneID" id="4999773"/>
<dbReference type="InterPro" id="IPR029058">
    <property type="entry name" value="AB_hydrolase_fold"/>
</dbReference>
<keyword evidence="4" id="KW-1185">Reference proteome</keyword>
<dbReference type="GO" id="GO:0005737">
    <property type="term" value="C:cytoplasm"/>
    <property type="evidence" value="ECO:0007669"/>
    <property type="project" value="TreeGrafter"/>
</dbReference>
<dbReference type="EMBL" id="CP000581">
    <property type="protein sequence ID" value="ABO94066.1"/>
    <property type="molecule type" value="Genomic_DNA"/>
</dbReference>
<dbReference type="HOGENOM" id="CLU_051938_2_3_1"/>
<dbReference type="KEGG" id="olu:OSTLU_92087"/>
<evidence type="ECO:0000313" key="3">
    <source>
        <dbReference type="EMBL" id="ABO94066.1"/>
    </source>
</evidence>
<dbReference type="SUPFAM" id="SSF53474">
    <property type="entry name" value="alpha/beta-Hydrolases"/>
    <property type="match status" value="1"/>
</dbReference>